<dbReference type="PANTHER" id="PTHR48108:SF35">
    <property type="entry name" value="ZINC METALLOPROTEASE MJ0392"/>
    <property type="match status" value="1"/>
</dbReference>
<dbReference type="RefSeq" id="WP_011972585.1">
    <property type="nucleotide sequence ID" value="NC_009634.1"/>
</dbReference>
<dbReference type="OrthoDB" id="43333at2157"/>
<dbReference type="InterPro" id="IPR051462">
    <property type="entry name" value="CBS_domain-containing"/>
</dbReference>
<evidence type="ECO:0000256" key="2">
    <source>
        <dbReference type="PROSITE-ProRule" id="PRU00703"/>
    </source>
</evidence>
<proteinExistence type="predicted"/>
<dbReference type="STRING" id="406327.Mevan_0777"/>
<feature type="domain" description="CBS" evidence="3">
    <location>
        <begin position="7"/>
        <end position="63"/>
    </location>
</feature>
<dbReference type="InterPro" id="IPR016486">
    <property type="entry name" value="UCP006591_CBS"/>
</dbReference>
<dbReference type="SUPFAM" id="SSF54631">
    <property type="entry name" value="CBS-domain pair"/>
    <property type="match status" value="1"/>
</dbReference>
<gene>
    <name evidence="4" type="ordered locus">Mevan_0777</name>
</gene>
<evidence type="ECO:0000259" key="3">
    <source>
        <dbReference type="PROSITE" id="PS51371"/>
    </source>
</evidence>
<keyword evidence="1" id="KW-0677">Repeat</keyword>
<evidence type="ECO:0000313" key="4">
    <source>
        <dbReference type="EMBL" id="ABR54683.1"/>
    </source>
</evidence>
<keyword evidence="5" id="KW-1185">Reference proteome</keyword>
<name>A6UQB1_METVS</name>
<dbReference type="PROSITE" id="PS51371">
    <property type="entry name" value="CBS"/>
    <property type="match status" value="2"/>
</dbReference>
<dbReference type="CDD" id="cd02205">
    <property type="entry name" value="CBS_pair_SF"/>
    <property type="match status" value="1"/>
</dbReference>
<reference evidence="4" key="1">
    <citation type="submission" date="2007-06" db="EMBL/GenBank/DDBJ databases">
        <title>Complete sequence of Methanococcus vannielii SB.</title>
        <authorList>
            <consortium name="US DOE Joint Genome Institute"/>
            <person name="Copeland A."/>
            <person name="Lucas S."/>
            <person name="Lapidus A."/>
            <person name="Barry K."/>
            <person name="Glavina del Rio T."/>
            <person name="Dalin E."/>
            <person name="Tice H."/>
            <person name="Pitluck S."/>
            <person name="Chain P."/>
            <person name="Malfatti S."/>
            <person name="Shin M."/>
            <person name="Vergez L."/>
            <person name="Schmutz J."/>
            <person name="Larimer F."/>
            <person name="Land M."/>
            <person name="Hauser L."/>
            <person name="Kyrpides N."/>
            <person name="Anderson I."/>
            <person name="Sieprawska-Lupa M."/>
            <person name="Whitman W.B."/>
            <person name="Richardson P."/>
        </authorList>
    </citation>
    <scope>NUCLEOTIDE SEQUENCE [LARGE SCALE GENOMIC DNA]</scope>
    <source>
        <strain evidence="4">SB</strain>
    </source>
</reference>
<dbReference type="HOGENOM" id="CLU_1286363_0_0_2"/>
<protein>
    <submittedName>
        <fullName evidence="4">Signal transduction protein with CBS domains</fullName>
    </submittedName>
</protein>
<dbReference type="PANTHER" id="PTHR48108">
    <property type="entry name" value="CBS DOMAIN-CONTAINING PROTEIN CBSX2, CHLOROPLASTIC"/>
    <property type="match status" value="1"/>
</dbReference>
<feature type="domain" description="CBS" evidence="3">
    <location>
        <begin position="67"/>
        <end position="127"/>
    </location>
</feature>
<dbReference type="GeneID" id="5325210"/>
<dbReference type="PIRSF" id="PIRSF006591">
    <property type="entry name" value="UCP006591_CBS_MJ1004"/>
    <property type="match status" value="1"/>
</dbReference>
<dbReference type="InterPro" id="IPR046342">
    <property type="entry name" value="CBS_dom_sf"/>
</dbReference>
<dbReference type="AlphaFoldDB" id="A6UQB1"/>
<evidence type="ECO:0000256" key="1">
    <source>
        <dbReference type="ARBA" id="ARBA00022737"/>
    </source>
</evidence>
<dbReference type="Pfam" id="PF00571">
    <property type="entry name" value="CBS"/>
    <property type="match status" value="2"/>
</dbReference>
<dbReference type="Gene3D" id="3.10.580.10">
    <property type="entry name" value="CBS-domain"/>
    <property type="match status" value="2"/>
</dbReference>
<dbReference type="Proteomes" id="UP000001107">
    <property type="component" value="Chromosome"/>
</dbReference>
<evidence type="ECO:0000313" key="5">
    <source>
        <dbReference type="Proteomes" id="UP000001107"/>
    </source>
</evidence>
<accession>A6UQB1</accession>
<organism evidence="4 5">
    <name type="scientific">Methanococcus vannielii (strain ATCC 35089 / DSM 1224 / JCM 13029 / OCM 148 / SB)</name>
    <dbReference type="NCBI Taxonomy" id="406327"/>
    <lineage>
        <taxon>Archaea</taxon>
        <taxon>Methanobacteriati</taxon>
        <taxon>Methanobacteriota</taxon>
        <taxon>Methanomada group</taxon>
        <taxon>Methanococci</taxon>
        <taxon>Methanococcales</taxon>
        <taxon>Methanococcaceae</taxon>
        <taxon>Methanococcus</taxon>
    </lineage>
</organism>
<dbReference type="EMBL" id="CP000742">
    <property type="protein sequence ID" value="ABR54683.1"/>
    <property type="molecule type" value="Genomic_DNA"/>
</dbReference>
<dbReference type="KEGG" id="mvn:Mevan_0777"/>
<dbReference type="InterPro" id="IPR000644">
    <property type="entry name" value="CBS_dom"/>
</dbReference>
<keyword evidence="2" id="KW-0129">CBS domain</keyword>
<sequence>MKVKSLMDTKFLKIYPEYSIEYTAELMNKTKRFSTPVINKDEKLIGWINSIDIMVISDKSKPVSSIMSPVEDVILLNEEDPASDAVKKIVEYKVVSMPVLDSEKRIVGLVRNCDITKTLSKMYDIPVYNIFKSLMGELKGISWDELMESAAIVTKQTTGEEITGKEYEVRIKNSTFGQAIWSCGGLEKFFTGLIKIGEVAIARKVSCKNVIKK</sequence>
<dbReference type="eggNOG" id="arCOG00628">
    <property type="taxonomic scope" value="Archaea"/>
</dbReference>